<name>A0ABX9DI13_9RHOB</name>
<keyword evidence="1" id="KW-1133">Transmembrane helix</keyword>
<feature type="transmembrane region" description="Helical" evidence="1">
    <location>
        <begin position="93"/>
        <end position="119"/>
    </location>
</feature>
<comment type="caution">
    <text evidence="2">The sequence shown here is derived from an EMBL/GenBank/DDBJ whole genome shotgun (WGS) entry which is preliminary data.</text>
</comment>
<feature type="transmembrane region" description="Helical" evidence="1">
    <location>
        <begin position="28"/>
        <end position="46"/>
    </location>
</feature>
<dbReference type="Proteomes" id="UP000248659">
    <property type="component" value="Unassembled WGS sequence"/>
</dbReference>
<reference evidence="2 3" key="1">
    <citation type="submission" date="2017-01" db="EMBL/GenBank/DDBJ databases">
        <title>Genome sequence of Rhodovulum viride JA756.</title>
        <authorList>
            <person name="Lakshmi K.V."/>
            <person name="Tushar L.D."/>
            <person name="Sasikala C."/>
            <person name="Venkataramana C."/>
        </authorList>
    </citation>
    <scope>NUCLEOTIDE SEQUENCE [LARGE SCALE GENOMIC DNA]</scope>
    <source>
        <strain evidence="2 3">JA756</strain>
    </source>
</reference>
<dbReference type="PANTHER" id="PTHR32063">
    <property type="match status" value="1"/>
</dbReference>
<proteinExistence type="predicted"/>
<protein>
    <recommendedName>
        <fullName evidence="4">AcrB/AcrD/AcrF family protein</fullName>
    </recommendedName>
</protein>
<accession>A0ABX9DI13</accession>
<organism evidence="2 3">
    <name type="scientific">Rhodovulum viride</name>
    <dbReference type="NCBI Taxonomy" id="1231134"/>
    <lineage>
        <taxon>Bacteria</taxon>
        <taxon>Pseudomonadati</taxon>
        <taxon>Pseudomonadota</taxon>
        <taxon>Alphaproteobacteria</taxon>
        <taxon>Rhodobacterales</taxon>
        <taxon>Paracoccaceae</taxon>
        <taxon>Rhodovulum</taxon>
    </lineage>
</organism>
<keyword evidence="3" id="KW-1185">Reference proteome</keyword>
<dbReference type="Pfam" id="PF00873">
    <property type="entry name" value="ACR_tran"/>
    <property type="match status" value="1"/>
</dbReference>
<gene>
    <name evidence="2" type="ORF">BYZ73_07375</name>
</gene>
<evidence type="ECO:0008006" key="4">
    <source>
        <dbReference type="Google" id="ProtNLM"/>
    </source>
</evidence>
<evidence type="ECO:0000313" key="3">
    <source>
        <dbReference type="Proteomes" id="UP000248659"/>
    </source>
</evidence>
<dbReference type="SUPFAM" id="SSF82866">
    <property type="entry name" value="Multidrug efflux transporter AcrB transmembrane domain"/>
    <property type="match status" value="1"/>
</dbReference>
<keyword evidence="1" id="KW-0472">Membrane</keyword>
<keyword evidence="1" id="KW-0812">Transmembrane</keyword>
<evidence type="ECO:0000313" key="2">
    <source>
        <dbReference type="EMBL" id="RAP41773.1"/>
    </source>
</evidence>
<dbReference type="PANTHER" id="PTHR32063:SF19">
    <property type="entry name" value="CATION EFFLUX SYSTEM PROTEIN CUSA"/>
    <property type="match status" value="1"/>
</dbReference>
<dbReference type="InterPro" id="IPR001036">
    <property type="entry name" value="Acrflvin-R"/>
</dbReference>
<evidence type="ECO:0000256" key="1">
    <source>
        <dbReference type="SAM" id="Phobius"/>
    </source>
</evidence>
<dbReference type="EMBL" id="MUAV01000007">
    <property type="protein sequence ID" value="RAP41773.1"/>
    <property type="molecule type" value="Genomic_DNA"/>
</dbReference>
<sequence>MLLALATLLTITLMLFMAFRKITEVAIILATLPVALSGGVWLIWYLGFDLSVAAFEGDLLRVRPKVMTVATIFAGRIPIMYGSATGAEIMSRIAAPMIGGMTTATLLTLFVIPALFVIWKRVTLARTNRPLSRPLYSSEAATAPANCSFTPQNGASHA</sequence>
<dbReference type="Gene3D" id="1.20.1640.10">
    <property type="entry name" value="Multidrug efflux transporter AcrB transmembrane domain"/>
    <property type="match status" value="2"/>
</dbReference>